<evidence type="ECO:0000313" key="2">
    <source>
        <dbReference type="Proteomes" id="UP001066276"/>
    </source>
</evidence>
<keyword evidence="2" id="KW-1185">Reference proteome</keyword>
<proteinExistence type="predicted"/>
<dbReference type="EMBL" id="JANPWB010000007">
    <property type="protein sequence ID" value="KAJ1170390.1"/>
    <property type="molecule type" value="Genomic_DNA"/>
</dbReference>
<protein>
    <recommendedName>
        <fullName evidence="3">PBP domain-containing protein</fullName>
    </recommendedName>
</protein>
<organism evidence="1 2">
    <name type="scientific">Pleurodeles waltl</name>
    <name type="common">Iberian ribbed newt</name>
    <dbReference type="NCBI Taxonomy" id="8319"/>
    <lineage>
        <taxon>Eukaryota</taxon>
        <taxon>Metazoa</taxon>
        <taxon>Chordata</taxon>
        <taxon>Craniata</taxon>
        <taxon>Vertebrata</taxon>
        <taxon>Euteleostomi</taxon>
        <taxon>Amphibia</taxon>
        <taxon>Batrachia</taxon>
        <taxon>Caudata</taxon>
        <taxon>Salamandroidea</taxon>
        <taxon>Salamandridae</taxon>
        <taxon>Pleurodelinae</taxon>
        <taxon>Pleurodeles</taxon>
    </lineage>
</organism>
<comment type="caution">
    <text evidence="1">The sequence shown here is derived from an EMBL/GenBank/DDBJ whole genome shotgun (WGS) entry which is preliminary data.</text>
</comment>
<dbReference type="AlphaFoldDB" id="A0AAV7T1W1"/>
<evidence type="ECO:0000313" key="1">
    <source>
        <dbReference type="EMBL" id="KAJ1170390.1"/>
    </source>
</evidence>
<evidence type="ECO:0008006" key="3">
    <source>
        <dbReference type="Google" id="ProtNLM"/>
    </source>
</evidence>
<reference evidence="1" key="1">
    <citation type="journal article" date="2022" name="bioRxiv">
        <title>Sequencing and chromosome-scale assembly of the giantPleurodeles waltlgenome.</title>
        <authorList>
            <person name="Brown T."/>
            <person name="Elewa A."/>
            <person name="Iarovenko S."/>
            <person name="Subramanian E."/>
            <person name="Araus A.J."/>
            <person name="Petzold A."/>
            <person name="Susuki M."/>
            <person name="Suzuki K.-i.T."/>
            <person name="Hayashi T."/>
            <person name="Toyoda A."/>
            <person name="Oliveira C."/>
            <person name="Osipova E."/>
            <person name="Leigh N.D."/>
            <person name="Simon A."/>
            <person name="Yun M.H."/>
        </authorList>
    </citation>
    <scope>NUCLEOTIDE SEQUENCE</scope>
    <source>
        <strain evidence="1">20211129_DDA</strain>
        <tissue evidence="1">Liver</tissue>
    </source>
</reference>
<name>A0AAV7T1W1_PLEWA</name>
<gene>
    <name evidence="1" type="ORF">NDU88_002267</name>
</gene>
<sequence length="115" mass="12628">MLFAALTINTPAARAELKNKPVAAYAGCDVLVILGSRDPHASKLIGKFRNWSRIEKPAVAPISLRSRNTVAVRSVSQQRIDSFDEKAERSSWGYFYSGNTSQDEVVLKGMIVSNS</sequence>
<dbReference type="Proteomes" id="UP001066276">
    <property type="component" value="Chromosome 4_1"/>
</dbReference>
<accession>A0AAV7T1W1</accession>